<comment type="caution">
    <text evidence="1">The sequence shown here is derived from an EMBL/GenBank/DDBJ whole genome shotgun (WGS) entry which is preliminary data.</text>
</comment>
<sequence>VDRNSTAFLMHDLSGLALDHGVRYDLLDVANLGSFEVISRMYQFGEETTGPLQVEGLGHHPGRDRAGGLKRGVALHPVLAKHATDMQRKETEVLKQRRRAREDAAALKAKGGGKNDASRRVAACPRWLRPRRCRDVKVLSRKVLLKNKARIASGRMERLLGHFTFIALLRRELLCSLRACHGFVSAEFTEPRSLLSSVERELKMAQGLLISVRRHLGSARDSRATAFDACEGGHATAESSANAEQIRQIGVWH</sequence>
<proteinExistence type="predicted"/>
<protein>
    <submittedName>
        <fullName evidence="1">Uncharacterized protein</fullName>
    </submittedName>
</protein>
<accession>A0ABN9PF18</accession>
<keyword evidence="2" id="KW-1185">Reference proteome</keyword>
<gene>
    <name evidence="1" type="ORF">PCOR1329_LOCUS2371</name>
</gene>
<organism evidence="1 2">
    <name type="scientific">Prorocentrum cordatum</name>
    <dbReference type="NCBI Taxonomy" id="2364126"/>
    <lineage>
        <taxon>Eukaryota</taxon>
        <taxon>Sar</taxon>
        <taxon>Alveolata</taxon>
        <taxon>Dinophyceae</taxon>
        <taxon>Prorocentrales</taxon>
        <taxon>Prorocentraceae</taxon>
        <taxon>Prorocentrum</taxon>
    </lineage>
</organism>
<feature type="non-terminal residue" evidence="1">
    <location>
        <position position="1"/>
    </location>
</feature>
<evidence type="ECO:0000313" key="1">
    <source>
        <dbReference type="EMBL" id="CAK0791495.1"/>
    </source>
</evidence>
<dbReference type="EMBL" id="CAUYUJ010000596">
    <property type="protein sequence ID" value="CAK0791495.1"/>
    <property type="molecule type" value="Genomic_DNA"/>
</dbReference>
<name>A0ABN9PF18_9DINO</name>
<dbReference type="Proteomes" id="UP001189429">
    <property type="component" value="Unassembled WGS sequence"/>
</dbReference>
<feature type="non-terminal residue" evidence="1">
    <location>
        <position position="253"/>
    </location>
</feature>
<evidence type="ECO:0000313" key="2">
    <source>
        <dbReference type="Proteomes" id="UP001189429"/>
    </source>
</evidence>
<reference evidence="1" key="1">
    <citation type="submission" date="2023-10" db="EMBL/GenBank/DDBJ databases">
        <authorList>
            <person name="Chen Y."/>
            <person name="Shah S."/>
            <person name="Dougan E. K."/>
            <person name="Thang M."/>
            <person name="Chan C."/>
        </authorList>
    </citation>
    <scope>NUCLEOTIDE SEQUENCE [LARGE SCALE GENOMIC DNA]</scope>
</reference>